<comment type="similarity">
    <text evidence="7">Belongs to the TRAFAC class myosin-kinesin ATPase superfamily. Kinesin family.</text>
</comment>
<dbReference type="InterPro" id="IPR047149">
    <property type="entry name" value="KIF11-like"/>
</dbReference>
<evidence type="ECO:0000313" key="9">
    <source>
        <dbReference type="EMBL" id="KAK4472187.1"/>
    </source>
</evidence>
<sequence>MLMSNLYVVARIRPLTFQEFKENPKHYLTIRENELILINSKEVGCASVADHRVRTRVFTLDHIFGAVNQYSSEDNSQATIYNYVGKPAVDYLKDGYNCSLFAYGMTGTGKTHTIFGSEKDPGLILRVCDALLNHVKSNENVYTKYELKISQYTLCKYYFTNRAI</sequence>
<evidence type="ECO:0000256" key="2">
    <source>
        <dbReference type="ARBA" id="ARBA00022490"/>
    </source>
</evidence>
<dbReference type="GO" id="GO:0005876">
    <property type="term" value="C:spindle microtubule"/>
    <property type="evidence" value="ECO:0007669"/>
    <property type="project" value="TreeGrafter"/>
</dbReference>
<dbReference type="SMART" id="SM00129">
    <property type="entry name" value="KISc"/>
    <property type="match status" value="1"/>
</dbReference>
<dbReference type="GO" id="GO:0090307">
    <property type="term" value="P:mitotic spindle assembly"/>
    <property type="evidence" value="ECO:0007669"/>
    <property type="project" value="TreeGrafter"/>
</dbReference>
<dbReference type="EMBL" id="JALJAT010000002">
    <property type="protein sequence ID" value="KAK4472187.1"/>
    <property type="molecule type" value="Genomic_DNA"/>
</dbReference>
<dbReference type="Gene3D" id="3.40.850.10">
    <property type="entry name" value="Kinesin motor domain"/>
    <property type="match status" value="1"/>
</dbReference>
<proteinExistence type="inferred from homology"/>
<evidence type="ECO:0000259" key="8">
    <source>
        <dbReference type="PROSITE" id="PS50067"/>
    </source>
</evidence>
<dbReference type="PANTHER" id="PTHR47970:SF12">
    <property type="entry name" value="KINESIN FAMILY MEMBER 11"/>
    <property type="match status" value="1"/>
</dbReference>
<accession>A0AAE1ZE69</accession>
<dbReference type="GO" id="GO:0008574">
    <property type="term" value="F:plus-end-directed microtubule motor activity"/>
    <property type="evidence" value="ECO:0007669"/>
    <property type="project" value="TreeGrafter"/>
</dbReference>
<comment type="caution">
    <text evidence="9">The sequence shown here is derived from an EMBL/GenBank/DDBJ whole genome shotgun (WGS) entry which is preliminary data.</text>
</comment>
<reference evidence="9" key="2">
    <citation type="journal article" date="2023" name="Infect Dis Poverty">
        <title>Chromosome-scale genome of the human blood fluke Schistosoma mekongi and its implications for public health.</title>
        <authorList>
            <person name="Zhou M."/>
            <person name="Xu L."/>
            <person name="Xu D."/>
            <person name="Chen W."/>
            <person name="Khan J."/>
            <person name="Hu Y."/>
            <person name="Huang H."/>
            <person name="Wei H."/>
            <person name="Zhang Y."/>
            <person name="Chusongsang P."/>
            <person name="Tanasarnprasert K."/>
            <person name="Hu X."/>
            <person name="Limpanont Y."/>
            <person name="Lv Z."/>
        </authorList>
    </citation>
    <scope>NUCLEOTIDE SEQUENCE</scope>
    <source>
        <strain evidence="9">LV_2022a</strain>
    </source>
</reference>
<dbReference type="GO" id="GO:0051231">
    <property type="term" value="P:spindle elongation"/>
    <property type="evidence" value="ECO:0007669"/>
    <property type="project" value="TreeGrafter"/>
</dbReference>
<keyword evidence="3 7" id="KW-0547">Nucleotide-binding</keyword>
<evidence type="ECO:0000256" key="7">
    <source>
        <dbReference type="PROSITE-ProRule" id="PRU00283"/>
    </source>
</evidence>
<evidence type="ECO:0000256" key="3">
    <source>
        <dbReference type="ARBA" id="ARBA00022741"/>
    </source>
</evidence>
<dbReference type="PANTHER" id="PTHR47970">
    <property type="entry name" value="KINESIN-LIKE PROTEIN KIF11"/>
    <property type="match status" value="1"/>
</dbReference>
<dbReference type="GO" id="GO:0008017">
    <property type="term" value="F:microtubule binding"/>
    <property type="evidence" value="ECO:0007669"/>
    <property type="project" value="InterPro"/>
</dbReference>
<gene>
    <name evidence="9" type="ORF">MN116_000489</name>
</gene>
<protein>
    <recommendedName>
        <fullName evidence="8">Kinesin motor domain-containing protein</fullName>
    </recommendedName>
</protein>
<dbReference type="Pfam" id="PF00225">
    <property type="entry name" value="Kinesin"/>
    <property type="match status" value="1"/>
</dbReference>
<feature type="binding site" evidence="7">
    <location>
        <begin position="104"/>
        <end position="111"/>
    </location>
    <ligand>
        <name>ATP</name>
        <dbReference type="ChEBI" id="CHEBI:30616"/>
    </ligand>
</feature>
<keyword evidence="6" id="KW-0206">Cytoskeleton</keyword>
<name>A0AAE1ZE69_SCHME</name>
<dbReference type="SUPFAM" id="SSF52540">
    <property type="entry name" value="P-loop containing nucleoside triphosphate hydrolases"/>
    <property type="match status" value="1"/>
</dbReference>
<keyword evidence="4 7" id="KW-0067">ATP-binding</keyword>
<dbReference type="InterPro" id="IPR036961">
    <property type="entry name" value="Kinesin_motor_dom_sf"/>
</dbReference>
<evidence type="ECO:0000256" key="1">
    <source>
        <dbReference type="ARBA" id="ARBA00004245"/>
    </source>
</evidence>
<dbReference type="InterPro" id="IPR001752">
    <property type="entry name" value="Kinesin_motor_dom"/>
</dbReference>
<organism evidence="9 10">
    <name type="scientific">Schistosoma mekongi</name>
    <name type="common">Parasitic worm</name>
    <dbReference type="NCBI Taxonomy" id="38744"/>
    <lineage>
        <taxon>Eukaryota</taxon>
        <taxon>Metazoa</taxon>
        <taxon>Spiralia</taxon>
        <taxon>Lophotrochozoa</taxon>
        <taxon>Platyhelminthes</taxon>
        <taxon>Trematoda</taxon>
        <taxon>Digenea</taxon>
        <taxon>Strigeidida</taxon>
        <taxon>Schistosomatoidea</taxon>
        <taxon>Schistosomatidae</taxon>
        <taxon>Schistosoma</taxon>
    </lineage>
</organism>
<dbReference type="Proteomes" id="UP001292079">
    <property type="component" value="Unassembled WGS sequence"/>
</dbReference>
<dbReference type="GO" id="GO:0005524">
    <property type="term" value="F:ATP binding"/>
    <property type="evidence" value="ECO:0007669"/>
    <property type="project" value="UniProtKB-UniRule"/>
</dbReference>
<evidence type="ECO:0000256" key="4">
    <source>
        <dbReference type="ARBA" id="ARBA00022840"/>
    </source>
</evidence>
<dbReference type="AlphaFoldDB" id="A0AAE1ZE69"/>
<keyword evidence="10" id="KW-1185">Reference proteome</keyword>
<dbReference type="GO" id="GO:0072686">
    <property type="term" value="C:mitotic spindle"/>
    <property type="evidence" value="ECO:0007669"/>
    <property type="project" value="TreeGrafter"/>
</dbReference>
<evidence type="ECO:0000256" key="5">
    <source>
        <dbReference type="ARBA" id="ARBA00023175"/>
    </source>
</evidence>
<feature type="domain" description="Kinesin motor" evidence="8">
    <location>
        <begin position="5"/>
        <end position="164"/>
    </location>
</feature>
<dbReference type="GO" id="GO:0007018">
    <property type="term" value="P:microtubule-based movement"/>
    <property type="evidence" value="ECO:0007669"/>
    <property type="project" value="InterPro"/>
</dbReference>
<dbReference type="PROSITE" id="PS50067">
    <property type="entry name" value="KINESIN_MOTOR_2"/>
    <property type="match status" value="1"/>
</dbReference>
<reference evidence="9" key="1">
    <citation type="submission" date="2022-04" db="EMBL/GenBank/DDBJ databases">
        <authorList>
            <person name="Xu L."/>
            <person name="Lv Z."/>
        </authorList>
    </citation>
    <scope>NUCLEOTIDE SEQUENCE</scope>
    <source>
        <strain evidence="9">LV_2022a</strain>
    </source>
</reference>
<keyword evidence="5 7" id="KW-0505">Motor protein</keyword>
<dbReference type="InterPro" id="IPR027417">
    <property type="entry name" value="P-loop_NTPase"/>
</dbReference>
<comment type="subcellular location">
    <subcellularLocation>
        <location evidence="1">Cytoplasm</location>
        <location evidence="1">Cytoskeleton</location>
    </subcellularLocation>
</comment>
<evidence type="ECO:0000313" key="10">
    <source>
        <dbReference type="Proteomes" id="UP001292079"/>
    </source>
</evidence>
<keyword evidence="2" id="KW-0963">Cytoplasm</keyword>
<evidence type="ECO:0000256" key="6">
    <source>
        <dbReference type="ARBA" id="ARBA00023212"/>
    </source>
</evidence>